<name>A0A0C2WMM3_AMAMK</name>
<evidence type="ECO:0000313" key="1">
    <source>
        <dbReference type="EMBL" id="KIL62837.1"/>
    </source>
</evidence>
<evidence type="ECO:0000313" key="2">
    <source>
        <dbReference type="Proteomes" id="UP000054549"/>
    </source>
</evidence>
<dbReference type="HOGENOM" id="CLU_2739511_0_0_1"/>
<dbReference type="Proteomes" id="UP000054549">
    <property type="component" value="Unassembled WGS sequence"/>
</dbReference>
<sequence length="71" mass="8152">MPLPFSGSLLRRTKVMVPVEMRLDVGRVQTTKQTGFCVFTLSKQVLNYLCPAHYWLQMMAVLNLCECDIKT</sequence>
<accession>A0A0C2WMM3</accession>
<gene>
    <name evidence="1" type="ORF">M378DRAFT_745140</name>
</gene>
<dbReference type="InParanoid" id="A0A0C2WMM3"/>
<keyword evidence="2" id="KW-1185">Reference proteome</keyword>
<dbReference type="EMBL" id="KN818266">
    <property type="protein sequence ID" value="KIL62837.1"/>
    <property type="molecule type" value="Genomic_DNA"/>
</dbReference>
<reference evidence="1 2" key="1">
    <citation type="submission" date="2014-04" db="EMBL/GenBank/DDBJ databases">
        <title>Evolutionary Origins and Diversification of the Mycorrhizal Mutualists.</title>
        <authorList>
            <consortium name="DOE Joint Genome Institute"/>
            <consortium name="Mycorrhizal Genomics Consortium"/>
            <person name="Kohler A."/>
            <person name="Kuo A."/>
            <person name="Nagy L.G."/>
            <person name="Floudas D."/>
            <person name="Copeland A."/>
            <person name="Barry K.W."/>
            <person name="Cichocki N."/>
            <person name="Veneault-Fourrey C."/>
            <person name="LaButti K."/>
            <person name="Lindquist E.A."/>
            <person name="Lipzen A."/>
            <person name="Lundell T."/>
            <person name="Morin E."/>
            <person name="Murat C."/>
            <person name="Riley R."/>
            <person name="Ohm R."/>
            <person name="Sun H."/>
            <person name="Tunlid A."/>
            <person name="Henrissat B."/>
            <person name="Grigoriev I.V."/>
            <person name="Hibbett D.S."/>
            <person name="Martin F."/>
        </authorList>
    </citation>
    <scope>NUCLEOTIDE SEQUENCE [LARGE SCALE GENOMIC DNA]</scope>
    <source>
        <strain evidence="1 2">Koide BX008</strain>
    </source>
</reference>
<organism evidence="1 2">
    <name type="scientific">Amanita muscaria (strain Koide BX008)</name>
    <dbReference type="NCBI Taxonomy" id="946122"/>
    <lineage>
        <taxon>Eukaryota</taxon>
        <taxon>Fungi</taxon>
        <taxon>Dikarya</taxon>
        <taxon>Basidiomycota</taxon>
        <taxon>Agaricomycotina</taxon>
        <taxon>Agaricomycetes</taxon>
        <taxon>Agaricomycetidae</taxon>
        <taxon>Agaricales</taxon>
        <taxon>Pluteineae</taxon>
        <taxon>Amanitaceae</taxon>
        <taxon>Amanita</taxon>
    </lineage>
</organism>
<dbReference type="AlphaFoldDB" id="A0A0C2WMM3"/>
<proteinExistence type="predicted"/>
<protein>
    <submittedName>
        <fullName evidence="1">Uncharacterized protein</fullName>
    </submittedName>
</protein>